<dbReference type="GO" id="GO:0051721">
    <property type="term" value="F:protein phosphatase 2A binding"/>
    <property type="evidence" value="ECO:0007669"/>
    <property type="project" value="TreeGrafter"/>
</dbReference>
<evidence type="ECO:0000313" key="3">
    <source>
        <dbReference type="Proteomes" id="UP000076842"/>
    </source>
</evidence>
<dbReference type="FunCoup" id="A0A165EK22">
    <property type="interactions" value="416"/>
</dbReference>
<dbReference type="STRING" id="1353952.A0A165EK22"/>
<reference evidence="2 3" key="1">
    <citation type="journal article" date="2016" name="Mol. Biol. Evol.">
        <title>Comparative Genomics of Early-Diverging Mushroom-Forming Fungi Provides Insights into the Origins of Lignocellulose Decay Capabilities.</title>
        <authorList>
            <person name="Nagy L.G."/>
            <person name="Riley R."/>
            <person name="Tritt A."/>
            <person name="Adam C."/>
            <person name="Daum C."/>
            <person name="Floudas D."/>
            <person name="Sun H."/>
            <person name="Yadav J.S."/>
            <person name="Pangilinan J."/>
            <person name="Larsson K.H."/>
            <person name="Matsuura K."/>
            <person name="Barry K."/>
            <person name="Labutti K."/>
            <person name="Kuo R."/>
            <person name="Ohm R.A."/>
            <person name="Bhattacharya S.S."/>
            <person name="Shirouzu T."/>
            <person name="Yoshinaga Y."/>
            <person name="Martin F.M."/>
            <person name="Grigoriev I.V."/>
            <person name="Hibbett D.S."/>
        </authorList>
    </citation>
    <scope>NUCLEOTIDE SEQUENCE [LARGE SCALE GENOMIC DNA]</scope>
    <source>
        <strain evidence="2 3">HHB12733</strain>
    </source>
</reference>
<accession>A0A165EK22</accession>
<dbReference type="PANTHER" id="PTHR10933:SF9">
    <property type="entry name" value="IMMUNOGLOBULIN-BINDING PROTEIN 1"/>
    <property type="match status" value="1"/>
</dbReference>
<dbReference type="OrthoDB" id="10261753at2759"/>
<evidence type="ECO:0008006" key="4">
    <source>
        <dbReference type="Google" id="ProtNLM"/>
    </source>
</evidence>
<proteinExistence type="predicted"/>
<evidence type="ECO:0000313" key="2">
    <source>
        <dbReference type="EMBL" id="KZT55027.1"/>
    </source>
</evidence>
<feature type="region of interest" description="Disordered" evidence="1">
    <location>
        <begin position="316"/>
        <end position="377"/>
    </location>
</feature>
<keyword evidence="3" id="KW-1185">Reference proteome</keyword>
<dbReference type="GO" id="GO:0035303">
    <property type="term" value="P:regulation of dephosphorylation"/>
    <property type="evidence" value="ECO:0007669"/>
    <property type="project" value="TreeGrafter"/>
</dbReference>
<dbReference type="AlphaFoldDB" id="A0A165EK22"/>
<dbReference type="InParanoid" id="A0A165EK22"/>
<dbReference type="InterPro" id="IPR038511">
    <property type="entry name" value="TAP42/TAP46-like_sf"/>
</dbReference>
<dbReference type="Gene3D" id="1.25.40.540">
    <property type="entry name" value="TAP42-like family"/>
    <property type="match status" value="1"/>
</dbReference>
<dbReference type="Proteomes" id="UP000076842">
    <property type="component" value="Unassembled WGS sequence"/>
</dbReference>
<dbReference type="PANTHER" id="PTHR10933">
    <property type="entry name" value="IMMUNOGLOBULIN-BINDING PROTEIN 1"/>
    <property type="match status" value="1"/>
</dbReference>
<evidence type="ECO:0000256" key="1">
    <source>
        <dbReference type="SAM" id="MobiDB-lite"/>
    </source>
</evidence>
<sequence length="377" mass="41912">MSSTSATSSSISLASLFSRALSSLSSSLHLPASDPAAQSSLQSAVTDLKILSSRVNDLGLFSDNEAVDDLSTRDAAYMLVDFVWGEAAGRVAANGRDERITRLQQSELHLRIFLNHLKSYSLISECDQYLFAKSIPADFASRRDVKIKQFKAEKELRSQIAALLPTETTSDIDLFAKLIDLPSSYDEDQARELTFKVLRLAHVQCQAQLRSIGEELELLRMAPPDEPQAPPDEKRTEDDGTWRLDRINQVLTDVNGPLLDPQGRPLRPFTLLPSNTSSVAADRQRLQAQVFRPGHRLPTMTIEEYLAEEQRRGNIISGGGAASENAPTSKEQLQLDTEMDGTAFAEEREEEQRRKDEDWAVWTEANPKGAGNRRNKG</sequence>
<feature type="compositionally biased region" description="Polar residues" evidence="1">
    <location>
        <begin position="325"/>
        <end position="335"/>
    </location>
</feature>
<dbReference type="EMBL" id="KV424002">
    <property type="protein sequence ID" value="KZT55027.1"/>
    <property type="molecule type" value="Genomic_DNA"/>
</dbReference>
<organism evidence="2 3">
    <name type="scientific">Calocera cornea HHB12733</name>
    <dbReference type="NCBI Taxonomy" id="1353952"/>
    <lineage>
        <taxon>Eukaryota</taxon>
        <taxon>Fungi</taxon>
        <taxon>Dikarya</taxon>
        <taxon>Basidiomycota</taxon>
        <taxon>Agaricomycotina</taxon>
        <taxon>Dacrymycetes</taxon>
        <taxon>Dacrymycetales</taxon>
        <taxon>Dacrymycetaceae</taxon>
        <taxon>Calocera</taxon>
    </lineage>
</organism>
<protein>
    <recommendedName>
        <fullName evidence="4">TAP42-like protein</fullName>
    </recommendedName>
</protein>
<dbReference type="GO" id="GO:0005829">
    <property type="term" value="C:cytosol"/>
    <property type="evidence" value="ECO:0007669"/>
    <property type="project" value="TreeGrafter"/>
</dbReference>
<dbReference type="InterPro" id="IPR007304">
    <property type="entry name" value="TAP46-like"/>
</dbReference>
<gene>
    <name evidence="2" type="ORF">CALCODRAFT_472627</name>
</gene>
<name>A0A165EK22_9BASI</name>
<dbReference type="Pfam" id="PF04177">
    <property type="entry name" value="TAP42"/>
    <property type="match status" value="1"/>
</dbReference>
<dbReference type="GO" id="GO:0009966">
    <property type="term" value="P:regulation of signal transduction"/>
    <property type="evidence" value="ECO:0007669"/>
    <property type="project" value="InterPro"/>
</dbReference>